<reference evidence="1" key="1">
    <citation type="journal article" date="2023" name="GigaByte">
        <title>Genome assembly of the bearded iris, Iris pallida Lam.</title>
        <authorList>
            <person name="Bruccoleri R.E."/>
            <person name="Oakeley E.J."/>
            <person name="Faust A.M.E."/>
            <person name="Altorfer M."/>
            <person name="Dessus-Babus S."/>
            <person name="Burckhardt D."/>
            <person name="Oertli M."/>
            <person name="Naumann U."/>
            <person name="Petersen F."/>
            <person name="Wong J."/>
        </authorList>
    </citation>
    <scope>NUCLEOTIDE SEQUENCE</scope>
    <source>
        <strain evidence="1">GSM-AAB239-AS_SAM_17_03QT</strain>
    </source>
</reference>
<sequence>MVGCRRCRRTYVEADAWRRAAERGHARQPVSGRRWSVEALGATIGMVDARSMCNGRAGGGGSRSAAALGRRGAMGQATEVRRGSSRRCSVCGGEDKNRATTRSQMAGQFLFDTGGRVAVYRHGMADTGAAPSGAILTRLVPRAARETRWSPQR</sequence>
<accession>A0AAX6EVN5</accession>
<organism evidence="1 2">
    <name type="scientific">Iris pallida</name>
    <name type="common">Sweet iris</name>
    <dbReference type="NCBI Taxonomy" id="29817"/>
    <lineage>
        <taxon>Eukaryota</taxon>
        <taxon>Viridiplantae</taxon>
        <taxon>Streptophyta</taxon>
        <taxon>Embryophyta</taxon>
        <taxon>Tracheophyta</taxon>
        <taxon>Spermatophyta</taxon>
        <taxon>Magnoliopsida</taxon>
        <taxon>Liliopsida</taxon>
        <taxon>Asparagales</taxon>
        <taxon>Iridaceae</taxon>
        <taxon>Iridoideae</taxon>
        <taxon>Irideae</taxon>
        <taxon>Iris</taxon>
    </lineage>
</organism>
<comment type="caution">
    <text evidence="1">The sequence shown here is derived from an EMBL/GenBank/DDBJ whole genome shotgun (WGS) entry which is preliminary data.</text>
</comment>
<keyword evidence="2" id="KW-1185">Reference proteome</keyword>
<dbReference type="Proteomes" id="UP001140949">
    <property type="component" value="Unassembled WGS sequence"/>
</dbReference>
<protein>
    <submittedName>
        <fullName evidence="1">Pollen-specific leucine-rich repeat extensin-like protein 3</fullName>
    </submittedName>
</protein>
<evidence type="ECO:0000313" key="1">
    <source>
        <dbReference type="EMBL" id="KAJ6808083.1"/>
    </source>
</evidence>
<proteinExistence type="predicted"/>
<dbReference type="AlphaFoldDB" id="A0AAX6EVN5"/>
<evidence type="ECO:0000313" key="2">
    <source>
        <dbReference type="Proteomes" id="UP001140949"/>
    </source>
</evidence>
<reference evidence="1" key="2">
    <citation type="submission" date="2023-04" db="EMBL/GenBank/DDBJ databases">
        <authorList>
            <person name="Bruccoleri R.E."/>
            <person name="Oakeley E.J."/>
            <person name="Faust A.-M."/>
            <person name="Dessus-Babus S."/>
            <person name="Altorfer M."/>
            <person name="Burckhardt D."/>
            <person name="Oertli M."/>
            <person name="Naumann U."/>
            <person name="Petersen F."/>
            <person name="Wong J."/>
        </authorList>
    </citation>
    <scope>NUCLEOTIDE SEQUENCE</scope>
    <source>
        <strain evidence="1">GSM-AAB239-AS_SAM_17_03QT</strain>
        <tissue evidence="1">Leaf</tissue>
    </source>
</reference>
<dbReference type="EMBL" id="JANAVB010033617">
    <property type="protein sequence ID" value="KAJ6808083.1"/>
    <property type="molecule type" value="Genomic_DNA"/>
</dbReference>
<gene>
    <name evidence="1" type="ORF">M6B38_168370</name>
</gene>
<name>A0AAX6EVN5_IRIPA</name>